<evidence type="ECO:0000256" key="10">
    <source>
        <dbReference type="SAM" id="SignalP"/>
    </source>
</evidence>
<evidence type="ECO:0000256" key="7">
    <source>
        <dbReference type="ARBA" id="ARBA00022729"/>
    </source>
</evidence>
<reference evidence="11" key="3">
    <citation type="submission" date="2025-09" db="UniProtKB">
        <authorList>
            <consortium name="Ensembl"/>
        </authorList>
    </citation>
    <scope>IDENTIFICATION</scope>
</reference>
<gene>
    <name evidence="11" type="primary">CSN2</name>
</gene>
<keyword evidence="12" id="KW-1185">Reference proteome</keyword>
<reference evidence="11" key="2">
    <citation type="submission" date="2025-08" db="UniProtKB">
        <authorList>
            <consortium name="Ensembl"/>
        </authorList>
    </citation>
    <scope>IDENTIFICATION</scope>
</reference>
<comment type="similarity">
    <text evidence="3">Belongs to the beta-casein family.</text>
</comment>
<keyword evidence="8" id="KW-0494">Milk protein</keyword>
<name>A0A8C5V517_MICMU</name>
<dbReference type="PANTHER" id="PTHR11500">
    <property type="entry name" value="BETA CASEIN"/>
    <property type="match status" value="1"/>
</dbReference>
<dbReference type="Proteomes" id="UP000694394">
    <property type="component" value="Chromosome 26"/>
</dbReference>
<keyword evidence="6" id="KW-0597">Phosphoprotein</keyword>
<dbReference type="Ensembl" id="ENSMICT00000015175.3">
    <property type="protein sequence ID" value="ENSMICP00000013842.3"/>
    <property type="gene ID" value="ENSMICG00000015179.3"/>
</dbReference>
<dbReference type="GO" id="GO:0005615">
    <property type="term" value="C:extracellular space"/>
    <property type="evidence" value="ECO:0007669"/>
    <property type="project" value="Ensembl"/>
</dbReference>
<evidence type="ECO:0000256" key="5">
    <source>
        <dbReference type="ARBA" id="ARBA00022525"/>
    </source>
</evidence>
<dbReference type="GO" id="GO:0004869">
    <property type="term" value="F:cysteine-type endopeptidase inhibitor activity"/>
    <property type="evidence" value="ECO:0007669"/>
    <property type="project" value="Ensembl"/>
</dbReference>
<dbReference type="OMA" id="EIMEVPK"/>
<dbReference type="GeneTree" id="ENSGT00390000001890"/>
<dbReference type="Pfam" id="PF00363">
    <property type="entry name" value="Casein"/>
    <property type="match status" value="1"/>
</dbReference>
<feature type="chain" id="PRO_5034051028" description="Beta-casein" evidence="10">
    <location>
        <begin position="16"/>
        <end position="223"/>
    </location>
</feature>
<dbReference type="PANTHER" id="PTHR11500:SF0">
    <property type="entry name" value="BETA-CASEIN"/>
    <property type="match status" value="1"/>
</dbReference>
<dbReference type="PROSITE" id="PS00306">
    <property type="entry name" value="CASEIN_ALPHA_BETA"/>
    <property type="match status" value="1"/>
</dbReference>
<dbReference type="InterPro" id="IPR031305">
    <property type="entry name" value="Casein_CS"/>
</dbReference>
<proteinExistence type="inferred from homology"/>
<evidence type="ECO:0000256" key="9">
    <source>
        <dbReference type="SAM" id="Coils"/>
    </source>
</evidence>
<evidence type="ECO:0000256" key="4">
    <source>
        <dbReference type="ARBA" id="ARBA00018977"/>
    </source>
</evidence>
<evidence type="ECO:0000256" key="6">
    <source>
        <dbReference type="ARBA" id="ARBA00022553"/>
    </source>
</evidence>
<comment type="function">
    <text evidence="1">Important role in determination of the surface properties of the casein micelles.</text>
</comment>
<keyword evidence="7 10" id="KW-0732">Signal</keyword>
<keyword evidence="5" id="KW-0964">Secreted</keyword>
<keyword evidence="9" id="KW-0175">Coiled coil</keyword>
<evidence type="ECO:0000313" key="12">
    <source>
        <dbReference type="Proteomes" id="UP000694394"/>
    </source>
</evidence>
<feature type="coiled-coil region" evidence="9">
    <location>
        <begin position="33"/>
        <end position="62"/>
    </location>
</feature>
<dbReference type="GO" id="GO:0007595">
    <property type="term" value="P:lactation"/>
    <property type="evidence" value="ECO:0007669"/>
    <property type="project" value="Ensembl"/>
</dbReference>
<reference evidence="11" key="1">
    <citation type="submission" date="2016-12" db="EMBL/GenBank/DDBJ databases">
        <title>Mouse lemur reference genome and diversity panel.</title>
        <authorList>
            <person name="Harris R."/>
            <person name="Larsen P."/>
            <person name="Liu Y."/>
            <person name="Hughes D.S."/>
            <person name="Murali S."/>
            <person name="Raveendran M."/>
            <person name="Korchina V."/>
            <person name="Wang M."/>
            <person name="Jhangiani S."/>
            <person name="Bandaranaike D."/>
            <person name="Bellair M."/>
            <person name="Blankenburg K."/>
            <person name="Chao H."/>
            <person name="Dahdouli M."/>
            <person name="Dinh H."/>
            <person name="Doddapaneni H."/>
            <person name="English A."/>
            <person name="Firestine M."/>
            <person name="Gnanaolivu R."/>
            <person name="Gross S."/>
            <person name="Hernandez B."/>
            <person name="Javaid M."/>
            <person name="Jayaseelan J."/>
            <person name="Jones J."/>
            <person name="Khan Z."/>
            <person name="Kovar C."/>
            <person name="Kurapati P."/>
            <person name="Le B."/>
            <person name="Lee S."/>
            <person name="Li M."/>
            <person name="Mathew T."/>
            <person name="Narasimhan A."/>
            <person name="Ngo D."/>
            <person name="Nguyen L."/>
            <person name="Okwuonu G."/>
            <person name="Ongeri F."/>
            <person name="Osuji N."/>
            <person name="Pu L.-L."/>
            <person name="Puazo M."/>
            <person name="Quiroz J."/>
            <person name="Raj R."/>
            <person name="Rajbhandari K."/>
            <person name="Reid J.G."/>
            <person name="Santibanez J."/>
            <person name="Sexton D."/>
            <person name="Skinner E."/>
            <person name="Vee V."/>
            <person name="Weissenberger G."/>
            <person name="Wu Y."/>
            <person name="Xin Y."/>
            <person name="Han Y."/>
            <person name="Campbell C."/>
            <person name="Brown A."/>
            <person name="Sullivan B."/>
            <person name="Shelton J."/>
            <person name="Brown S."/>
            <person name="Dudchenko O."/>
            <person name="Machol I."/>
            <person name="Durand N."/>
            <person name="Shamim M."/>
            <person name="Lieberman A."/>
            <person name="Muzny D.M."/>
            <person name="Richards S."/>
            <person name="Yoder A."/>
            <person name="Worley K.C."/>
            <person name="Rogers J."/>
            <person name="Gibbs R.A."/>
        </authorList>
    </citation>
    <scope>NUCLEOTIDE SEQUENCE [LARGE SCALE GENOMIC DNA]</scope>
</reference>
<organism evidence="11 12">
    <name type="scientific">Microcebus murinus</name>
    <name type="common">Gray mouse lemur</name>
    <name type="synonym">Lemur murinus</name>
    <dbReference type="NCBI Taxonomy" id="30608"/>
    <lineage>
        <taxon>Eukaryota</taxon>
        <taxon>Metazoa</taxon>
        <taxon>Chordata</taxon>
        <taxon>Craniata</taxon>
        <taxon>Vertebrata</taxon>
        <taxon>Euteleostomi</taxon>
        <taxon>Mammalia</taxon>
        <taxon>Eutheria</taxon>
        <taxon>Euarchontoglires</taxon>
        <taxon>Primates</taxon>
        <taxon>Strepsirrhini</taxon>
        <taxon>Lemuriformes</taxon>
        <taxon>Cheirogaleidae</taxon>
        <taxon>Microcebus</taxon>
    </lineage>
</organism>
<evidence type="ECO:0000256" key="8">
    <source>
        <dbReference type="ARBA" id="ARBA00022743"/>
    </source>
</evidence>
<comment type="subcellular location">
    <subcellularLocation>
        <location evidence="2">Secreted</location>
    </subcellularLocation>
</comment>
<dbReference type="InterPro" id="IPR001588">
    <property type="entry name" value="Casein"/>
</dbReference>
<evidence type="ECO:0000256" key="2">
    <source>
        <dbReference type="ARBA" id="ARBA00004613"/>
    </source>
</evidence>
<dbReference type="EMBL" id="ABDC03029045">
    <property type="status" value="NOT_ANNOTATED_CDS"/>
    <property type="molecule type" value="Genomic_DNA"/>
</dbReference>
<protein>
    <recommendedName>
        <fullName evidence="4">Beta-casein</fullName>
    </recommendedName>
</protein>
<dbReference type="AlphaFoldDB" id="A0A8C5V517"/>
<accession>A0A8C5V517</accession>
<evidence type="ECO:0000256" key="3">
    <source>
        <dbReference type="ARBA" id="ARBA00008083"/>
    </source>
</evidence>
<evidence type="ECO:0000256" key="1">
    <source>
        <dbReference type="ARBA" id="ARBA00002287"/>
    </source>
</evidence>
<evidence type="ECO:0000313" key="11">
    <source>
        <dbReference type="Ensembl" id="ENSMICP00000013842.3"/>
    </source>
</evidence>
<dbReference type="InterPro" id="IPR016345">
    <property type="entry name" value="Casein_beta"/>
</dbReference>
<feature type="signal peptide" evidence="10">
    <location>
        <begin position="1"/>
        <end position="15"/>
    </location>
</feature>
<sequence>MKVLILACLVALALAKETVESLSSSEESVTHDKQKIEKVKHLEQKQRENERQEKLNPFIQQQQPLVYPFAEPIPYTILPQNILPPLAQPAVVPTFLQPEVMQVSKSKQTAFPKHKVMPFLKSPVMPSFDPQNPNLKNQALALSLLQPLMPQVPQPIPQTSVLPPQSLWAPLQPKALPIPQQVVPYPQRAMPLQALLLYQNPTARQFYPATQQPLAPAHNPVIV</sequence>